<dbReference type="PANTHER" id="PTHR45138:SF9">
    <property type="entry name" value="DIGUANYLATE CYCLASE DGCM-RELATED"/>
    <property type="match status" value="1"/>
</dbReference>
<feature type="transmembrane region" description="Helical" evidence="3">
    <location>
        <begin position="122"/>
        <end position="139"/>
    </location>
</feature>
<evidence type="ECO:0000313" key="6">
    <source>
        <dbReference type="Proteomes" id="UP000295510"/>
    </source>
</evidence>
<dbReference type="PANTHER" id="PTHR45138">
    <property type="entry name" value="REGULATORY COMPONENTS OF SENSORY TRANSDUCTION SYSTEM"/>
    <property type="match status" value="1"/>
</dbReference>
<sequence length="385" mass="42360">MNELDLRAVVLLLGAIGVLTAVVLLHLWRQNRSLLEAAAWWGAGPLSIFAGTVLLGLRGLIGAPVSIVLGNGFILAGAIAMYLGSCRFWNQPLPRWLWVWLALVALLALSTVWPHYPLRLTIVPGLMAVVQLAHWRLIWRHDRHSFGGRFLIGWLAFCTLALAFRVATAHLERVDADLFTPSIWQNIYLASYAFSLLGETIGLVLLGQQRLHAHIRELATQDSLTGIPTRTAFWEAAVHELQRQQRTVKPAALLMLDLDHFKRINDTYGHQTGDAVLRDFGQRLKRVLRATDRLGRYGGEEFIALLPETPVTEALAIAERIRTFPASDGIPPYTVSIGLTAIPPTAASSSMDSRLESAIGRADAALYQAKALGRDQTVQAALSPA</sequence>
<proteinExistence type="predicted"/>
<evidence type="ECO:0000256" key="3">
    <source>
        <dbReference type="SAM" id="Phobius"/>
    </source>
</evidence>
<dbReference type="OrthoDB" id="9813903at2"/>
<comment type="catalytic activity">
    <reaction evidence="2">
        <text>2 GTP = 3',3'-c-di-GMP + 2 diphosphate</text>
        <dbReference type="Rhea" id="RHEA:24898"/>
        <dbReference type="ChEBI" id="CHEBI:33019"/>
        <dbReference type="ChEBI" id="CHEBI:37565"/>
        <dbReference type="ChEBI" id="CHEBI:58805"/>
        <dbReference type="EC" id="2.7.7.65"/>
    </reaction>
</comment>
<comment type="caution">
    <text evidence="5">The sequence shown here is derived from an EMBL/GenBank/DDBJ whole genome shotgun (WGS) entry which is preliminary data.</text>
</comment>
<keyword evidence="3" id="KW-1133">Transmembrane helix</keyword>
<accession>A0A4R6U7T4</accession>
<feature type="transmembrane region" description="Helical" evidence="3">
    <location>
        <begin position="146"/>
        <end position="167"/>
    </location>
</feature>
<dbReference type="GO" id="GO:1902201">
    <property type="term" value="P:negative regulation of bacterial-type flagellum-dependent cell motility"/>
    <property type="evidence" value="ECO:0007669"/>
    <property type="project" value="TreeGrafter"/>
</dbReference>
<dbReference type="EMBL" id="SNYL01000011">
    <property type="protein sequence ID" value="TDQ41752.1"/>
    <property type="molecule type" value="Genomic_DNA"/>
</dbReference>
<dbReference type="InterPro" id="IPR029787">
    <property type="entry name" value="Nucleotide_cyclase"/>
</dbReference>
<dbReference type="SUPFAM" id="SSF55073">
    <property type="entry name" value="Nucleotide cyclase"/>
    <property type="match status" value="1"/>
</dbReference>
<feature type="transmembrane region" description="Helical" evidence="3">
    <location>
        <begin position="6"/>
        <end position="27"/>
    </location>
</feature>
<dbReference type="InterPro" id="IPR000160">
    <property type="entry name" value="GGDEF_dom"/>
</dbReference>
<dbReference type="InterPro" id="IPR043128">
    <property type="entry name" value="Rev_trsase/Diguanyl_cyclase"/>
</dbReference>
<dbReference type="SMART" id="SM00267">
    <property type="entry name" value="GGDEF"/>
    <property type="match status" value="1"/>
</dbReference>
<evidence type="ECO:0000259" key="4">
    <source>
        <dbReference type="PROSITE" id="PS50887"/>
    </source>
</evidence>
<dbReference type="InterPro" id="IPR050469">
    <property type="entry name" value="Diguanylate_Cyclase"/>
</dbReference>
<protein>
    <recommendedName>
        <fullName evidence="1">diguanylate cyclase</fullName>
        <ecNumber evidence="1">2.7.7.65</ecNumber>
    </recommendedName>
</protein>
<dbReference type="PROSITE" id="PS50887">
    <property type="entry name" value="GGDEF"/>
    <property type="match status" value="1"/>
</dbReference>
<dbReference type="FunFam" id="3.30.70.270:FF:000001">
    <property type="entry name" value="Diguanylate cyclase domain protein"/>
    <property type="match status" value="1"/>
</dbReference>
<feature type="transmembrane region" description="Helical" evidence="3">
    <location>
        <begin position="187"/>
        <end position="206"/>
    </location>
</feature>
<dbReference type="CDD" id="cd01949">
    <property type="entry name" value="GGDEF"/>
    <property type="match status" value="1"/>
</dbReference>
<dbReference type="Proteomes" id="UP000295510">
    <property type="component" value="Unassembled WGS sequence"/>
</dbReference>
<feature type="transmembrane region" description="Helical" evidence="3">
    <location>
        <begin position="63"/>
        <end position="84"/>
    </location>
</feature>
<keyword evidence="3" id="KW-0472">Membrane</keyword>
<evidence type="ECO:0000313" key="5">
    <source>
        <dbReference type="EMBL" id="TDQ41752.1"/>
    </source>
</evidence>
<gene>
    <name evidence="5" type="ORF">DFR43_1116</name>
</gene>
<dbReference type="GO" id="GO:0043709">
    <property type="term" value="P:cell adhesion involved in single-species biofilm formation"/>
    <property type="evidence" value="ECO:0007669"/>
    <property type="project" value="TreeGrafter"/>
</dbReference>
<feature type="transmembrane region" description="Helical" evidence="3">
    <location>
        <begin position="39"/>
        <end position="57"/>
    </location>
</feature>
<dbReference type="AlphaFoldDB" id="A0A4R6U7T4"/>
<organism evidence="5 6">
    <name type="scientific">Tepidicella xavieri</name>
    <dbReference type="NCBI Taxonomy" id="360241"/>
    <lineage>
        <taxon>Bacteria</taxon>
        <taxon>Pseudomonadati</taxon>
        <taxon>Pseudomonadota</taxon>
        <taxon>Betaproteobacteria</taxon>
        <taxon>Burkholderiales</taxon>
        <taxon>Tepidicella</taxon>
    </lineage>
</organism>
<dbReference type="GO" id="GO:0052621">
    <property type="term" value="F:diguanylate cyclase activity"/>
    <property type="evidence" value="ECO:0007669"/>
    <property type="project" value="UniProtKB-EC"/>
</dbReference>
<feature type="transmembrane region" description="Helical" evidence="3">
    <location>
        <begin position="96"/>
        <end position="116"/>
    </location>
</feature>
<dbReference type="GO" id="GO:0005886">
    <property type="term" value="C:plasma membrane"/>
    <property type="evidence" value="ECO:0007669"/>
    <property type="project" value="TreeGrafter"/>
</dbReference>
<dbReference type="RefSeq" id="WP_133598102.1">
    <property type="nucleotide sequence ID" value="NZ_SNYL01000011.1"/>
</dbReference>
<keyword evidence="6" id="KW-1185">Reference proteome</keyword>
<dbReference type="NCBIfam" id="TIGR00254">
    <property type="entry name" value="GGDEF"/>
    <property type="match status" value="1"/>
</dbReference>
<name>A0A4R6U7T4_9BURK</name>
<feature type="domain" description="GGDEF" evidence="4">
    <location>
        <begin position="249"/>
        <end position="382"/>
    </location>
</feature>
<reference evidence="5 6" key="1">
    <citation type="submission" date="2019-03" db="EMBL/GenBank/DDBJ databases">
        <title>Genomic Encyclopedia of Type Strains, Phase IV (KMG-IV): sequencing the most valuable type-strain genomes for metagenomic binning, comparative biology and taxonomic classification.</title>
        <authorList>
            <person name="Goeker M."/>
        </authorList>
    </citation>
    <scope>NUCLEOTIDE SEQUENCE [LARGE SCALE GENOMIC DNA]</scope>
    <source>
        <strain evidence="5 6">DSM 19605</strain>
    </source>
</reference>
<evidence type="ECO:0000256" key="1">
    <source>
        <dbReference type="ARBA" id="ARBA00012528"/>
    </source>
</evidence>
<dbReference type="Gene3D" id="3.30.70.270">
    <property type="match status" value="1"/>
</dbReference>
<dbReference type="Pfam" id="PF00990">
    <property type="entry name" value="GGDEF"/>
    <property type="match status" value="1"/>
</dbReference>
<evidence type="ECO:0000256" key="2">
    <source>
        <dbReference type="ARBA" id="ARBA00034247"/>
    </source>
</evidence>
<keyword evidence="3" id="KW-0812">Transmembrane</keyword>
<dbReference type="EC" id="2.7.7.65" evidence="1"/>